<organism evidence="1 2">
    <name type="scientific">Candidatus Ozemobacter sibiricus</name>
    <dbReference type="NCBI Taxonomy" id="2268124"/>
    <lineage>
        <taxon>Bacteria</taxon>
        <taxon>Candidatus Ozemobacteria</taxon>
        <taxon>Candidatus Ozemobacterales</taxon>
        <taxon>Candidatus Ozemobacteraceae</taxon>
        <taxon>Candidatus Ozemobacter</taxon>
    </lineage>
</organism>
<evidence type="ECO:0000313" key="1">
    <source>
        <dbReference type="EMBL" id="RCK79781.1"/>
    </source>
</evidence>
<comment type="caution">
    <text evidence="1">The sequence shown here is derived from an EMBL/GenBank/DDBJ whole genome shotgun (WGS) entry which is preliminary data.</text>
</comment>
<dbReference type="Gene3D" id="2.40.160.60">
    <property type="entry name" value="Outer membrane protein transport protein (OMPP1/FadL/TodX)"/>
    <property type="match status" value="1"/>
</dbReference>
<accession>A0A367ZR10</accession>
<dbReference type="AlphaFoldDB" id="A0A367ZR10"/>
<gene>
    <name evidence="1" type="ORF">OZSIB_3935</name>
</gene>
<dbReference type="Proteomes" id="UP000252355">
    <property type="component" value="Unassembled WGS sequence"/>
</dbReference>
<protein>
    <submittedName>
        <fullName evidence="1">Uncharacterized protein</fullName>
    </submittedName>
</protein>
<name>A0A367ZR10_9BACT</name>
<sequence>MSGLSAAEARYAHRLFYETPRTQGMGGAVVAVADDHQALFANPAGLCQVNDKGYAVVNAHGEMNQDFRRVKNRTDGLSDADTPESRAANNAKLSDVMGQQARLVAGNLAYYLGGRDGHGFAGAFLYQAVTEIGVIRPTSPRLQVRGDIDSVLLGSVARPITGGKRNLFNDIAHGWWGATMKFLSRRSLDREYDARDFAQLSESDLRAEQRKGATADFDAGTFWRLKNDWDTTLGLSVSNLLESEVDPSIGRLRREWAVGATIKPLSGPPERKRKLLLAADLWDIAGTDGTFFSRLRLGAEALVVPWLKVRTGVRGGYPTAGFTAEFREARLDFATYSEELGPRPGDREDRRYSLSFGFEF</sequence>
<proteinExistence type="predicted"/>
<dbReference type="EMBL" id="QOQW01000010">
    <property type="protein sequence ID" value="RCK79781.1"/>
    <property type="molecule type" value="Genomic_DNA"/>
</dbReference>
<evidence type="ECO:0000313" key="2">
    <source>
        <dbReference type="Proteomes" id="UP000252355"/>
    </source>
</evidence>
<reference evidence="1 2" key="1">
    <citation type="submission" date="2018-05" db="EMBL/GenBank/DDBJ databases">
        <title>A metagenomic window into the 2 km-deep terrestrial subsurface aquifer revealed taxonomically and functionally diverse microbial community comprising novel uncultured bacterial lineages.</title>
        <authorList>
            <person name="Kadnikov V.V."/>
            <person name="Mardanov A.V."/>
            <person name="Beletsky A.V."/>
            <person name="Banks D."/>
            <person name="Pimenov N.V."/>
            <person name="Frank Y.A."/>
            <person name="Karnachuk O.V."/>
            <person name="Ravin N.V."/>
        </authorList>
    </citation>
    <scope>NUCLEOTIDE SEQUENCE [LARGE SCALE GENOMIC DNA]</scope>
    <source>
        <strain evidence="1">BY5</strain>
    </source>
</reference>